<dbReference type="Pfam" id="PF12906">
    <property type="entry name" value="RINGv"/>
    <property type="match status" value="1"/>
</dbReference>
<dbReference type="Proteomes" id="UP000824469">
    <property type="component" value="Unassembled WGS sequence"/>
</dbReference>
<evidence type="ECO:0000256" key="2">
    <source>
        <dbReference type="ARBA" id="ARBA00022771"/>
    </source>
</evidence>
<feature type="domain" description="RING-CH-type" evidence="5">
    <location>
        <begin position="43"/>
        <end position="71"/>
    </location>
</feature>
<keyword evidence="4" id="KW-0472">Membrane</keyword>
<keyword evidence="7" id="KW-1185">Reference proteome</keyword>
<reference evidence="6 7" key="1">
    <citation type="journal article" date="2021" name="Nat. Plants">
        <title>The Taxus genome provides insights into paclitaxel biosynthesis.</title>
        <authorList>
            <person name="Xiong X."/>
            <person name="Gou J."/>
            <person name="Liao Q."/>
            <person name="Li Y."/>
            <person name="Zhou Q."/>
            <person name="Bi G."/>
            <person name="Li C."/>
            <person name="Du R."/>
            <person name="Wang X."/>
            <person name="Sun T."/>
            <person name="Guo L."/>
            <person name="Liang H."/>
            <person name="Lu P."/>
            <person name="Wu Y."/>
            <person name="Zhang Z."/>
            <person name="Ro D.K."/>
            <person name="Shang Y."/>
            <person name="Huang S."/>
            <person name="Yan J."/>
        </authorList>
    </citation>
    <scope>NUCLEOTIDE SEQUENCE [LARGE SCALE GENOMIC DNA]</scope>
    <source>
        <strain evidence="6">Ta-2019</strain>
    </source>
</reference>
<dbReference type="GO" id="GO:0004842">
    <property type="term" value="F:ubiquitin-protein transferase activity"/>
    <property type="evidence" value="ECO:0007669"/>
    <property type="project" value="TreeGrafter"/>
</dbReference>
<dbReference type="SMART" id="SM00744">
    <property type="entry name" value="RINGv"/>
    <property type="match status" value="1"/>
</dbReference>
<dbReference type="OMA" id="IDIRRSW"/>
<evidence type="ECO:0000313" key="6">
    <source>
        <dbReference type="EMBL" id="KAH9313703.1"/>
    </source>
</evidence>
<comment type="caution">
    <text evidence="6">The sequence shown here is derived from an EMBL/GenBank/DDBJ whole genome shotgun (WGS) entry which is preliminary data.</text>
</comment>
<dbReference type="Pfam" id="PF12428">
    <property type="entry name" value="DUF3675"/>
    <property type="match status" value="1"/>
</dbReference>
<dbReference type="EMBL" id="JAHRHJ020000005">
    <property type="protein sequence ID" value="KAH9313703.1"/>
    <property type="molecule type" value="Genomic_DNA"/>
</dbReference>
<dbReference type="InterPro" id="IPR011016">
    <property type="entry name" value="Znf_RING-CH"/>
</dbReference>
<dbReference type="GO" id="GO:0008270">
    <property type="term" value="F:zinc ion binding"/>
    <property type="evidence" value="ECO:0007669"/>
    <property type="project" value="UniProtKB-KW"/>
</dbReference>
<evidence type="ECO:0000256" key="1">
    <source>
        <dbReference type="ARBA" id="ARBA00022723"/>
    </source>
</evidence>
<evidence type="ECO:0000313" key="7">
    <source>
        <dbReference type="Proteomes" id="UP000824469"/>
    </source>
</evidence>
<evidence type="ECO:0000256" key="3">
    <source>
        <dbReference type="ARBA" id="ARBA00022833"/>
    </source>
</evidence>
<keyword evidence="4" id="KW-0812">Transmembrane</keyword>
<dbReference type="GO" id="GO:0016567">
    <property type="term" value="P:protein ubiquitination"/>
    <property type="evidence" value="ECO:0007669"/>
    <property type="project" value="TreeGrafter"/>
</dbReference>
<dbReference type="InterPro" id="IPR022143">
    <property type="entry name" value="DUF3675"/>
</dbReference>
<keyword evidence="4" id="KW-1133">Transmembrane helix</keyword>
<dbReference type="Gene3D" id="3.30.40.10">
    <property type="entry name" value="Zinc/RING finger domain, C3HC4 (zinc finger)"/>
    <property type="match status" value="1"/>
</dbReference>
<feature type="transmembrane region" description="Helical" evidence="4">
    <location>
        <begin position="162"/>
        <end position="184"/>
    </location>
</feature>
<dbReference type="InterPro" id="IPR013083">
    <property type="entry name" value="Znf_RING/FYVE/PHD"/>
</dbReference>
<name>A0AA38G2C2_TAXCH</name>
<gene>
    <name evidence="6" type="ORF">KI387_022330</name>
</gene>
<keyword evidence="3" id="KW-0862">Zinc</keyword>
<dbReference type="InterPro" id="IPR033275">
    <property type="entry name" value="MARCH-like"/>
</dbReference>
<evidence type="ECO:0000259" key="5">
    <source>
        <dbReference type="PROSITE" id="PS51292"/>
    </source>
</evidence>
<dbReference type="AlphaFoldDB" id="A0AA38G2C2"/>
<keyword evidence="2" id="KW-0863">Zinc-finger</keyword>
<dbReference type="PANTHER" id="PTHR23012">
    <property type="entry name" value="RING/FYVE/PHD ZINC FINGER DOMAIN-CONTAINING"/>
    <property type="match status" value="1"/>
</dbReference>
<dbReference type="GO" id="GO:0016020">
    <property type="term" value="C:membrane"/>
    <property type="evidence" value="ECO:0007669"/>
    <property type="project" value="TreeGrafter"/>
</dbReference>
<keyword evidence="1" id="KW-0479">Metal-binding</keyword>
<proteinExistence type="predicted"/>
<accession>A0AA38G2C2</accession>
<protein>
    <recommendedName>
        <fullName evidence="5">RING-CH-type domain-containing protein</fullName>
    </recommendedName>
</protein>
<feature type="non-terminal residue" evidence="6">
    <location>
        <position position="200"/>
    </location>
</feature>
<evidence type="ECO:0000256" key="4">
    <source>
        <dbReference type="SAM" id="Phobius"/>
    </source>
</evidence>
<dbReference type="PROSITE" id="PS51292">
    <property type="entry name" value="ZF_RING_CH"/>
    <property type="match status" value="1"/>
</dbReference>
<sequence>LYLFGFVTIIFGYMPSLPHQDRWSNWFLNVEFPSFSFVFYSSYVHRKCVQRWCNEKGDTTCEICHQPYRPGYTSPQQIQADEVSIDIRRSWRMSGEVMDLNDSRLLAIAAAERQFLEDEFSEYTVSNASVVACCRSAALTLFALLLLRSGLMIVNAEQQENVTTLFVLFVMRTVGFLLTCYLIVRAINTVRCPRQRQLSF</sequence>
<feature type="non-terminal residue" evidence="6">
    <location>
        <position position="1"/>
    </location>
</feature>
<organism evidence="6 7">
    <name type="scientific">Taxus chinensis</name>
    <name type="common">Chinese yew</name>
    <name type="synonym">Taxus wallichiana var. chinensis</name>
    <dbReference type="NCBI Taxonomy" id="29808"/>
    <lineage>
        <taxon>Eukaryota</taxon>
        <taxon>Viridiplantae</taxon>
        <taxon>Streptophyta</taxon>
        <taxon>Embryophyta</taxon>
        <taxon>Tracheophyta</taxon>
        <taxon>Spermatophyta</taxon>
        <taxon>Pinopsida</taxon>
        <taxon>Pinidae</taxon>
        <taxon>Conifers II</taxon>
        <taxon>Cupressales</taxon>
        <taxon>Taxaceae</taxon>
        <taxon>Taxus</taxon>
    </lineage>
</organism>
<dbReference type="PANTHER" id="PTHR23012:SF215">
    <property type="entry name" value="RING_FYVE_PHD ZINC FINGER SUPERFAMILY PROTEIN"/>
    <property type="match status" value="1"/>
</dbReference>
<dbReference type="SUPFAM" id="SSF57850">
    <property type="entry name" value="RING/U-box"/>
    <property type="match status" value="1"/>
</dbReference>